<evidence type="ECO:0008006" key="3">
    <source>
        <dbReference type="Google" id="ProtNLM"/>
    </source>
</evidence>
<dbReference type="AlphaFoldDB" id="A0A841FPA0"/>
<protein>
    <recommendedName>
        <fullName evidence="3">SMI1/KNR4 family protein</fullName>
    </recommendedName>
</protein>
<organism evidence="1 2">
    <name type="scientific">Phytomonospora endophytica</name>
    <dbReference type="NCBI Taxonomy" id="714109"/>
    <lineage>
        <taxon>Bacteria</taxon>
        <taxon>Bacillati</taxon>
        <taxon>Actinomycetota</taxon>
        <taxon>Actinomycetes</taxon>
        <taxon>Micromonosporales</taxon>
        <taxon>Micromonosporaceae</taxon>
        <taxon>Phytomonospora</taxon>
    </lineage>
</organism>
<sequence length="183" mass="19896">MTLGRKAAAAVAAIPGVMLHPGLSDAEFMVIEARYGFAFADDHRAFLAAALPVGDGWVDWRNGDEETIRDRLAWPVEGILFHIPGALGFWYPTWGERPQREADALAIAREHLAGVPGMVPVYSHRFLPAGPGGGGHPVLSMHAGDIIVYGDDLVDYIGREFGVPIDHRAEGTPTVEFWRDLVS</sequence>
<name>A0A841FPA0_9ACTN</name>
<evidence type="ECO:0000313" key="1">
    <source>
        <dbReference type="EMBL" id="MBB6033780.1"/>
    </source>
</evidence>
<dbReference type="PANTHER" id="PTHR32011">
    <property type="entry name" value="OS08G0472400 PROTEIN"/>
    <property type="match status" value="1"/>
</dbReference>
<accession>A0A841FPA0</accession>
<evidence type="ECO:0000313" key="2">
    <source>
        <dbReference type="Proteomes" id="UP000548476"/>
    </source>
</evidence>
<dbReference type="Proteomes" id="UP000548476">
    <property type="component" value="Unassembled WGS sequence"/>
</dbReference>
<reference evidence="1 2" key="1">
    <citation type="submission" date="2020-08" db="EMBL/GenBank/DDBJ databases">
        <title>Genomic Encyclopedia of Type Strains, Phase IV (KMG-IV): sequencing the most valuable type-strain genomes for metagenomic binning, comparative biology and taxonomic classification.</title>
        <authorList>
            <person name="Goeker M."/>
        </authorList>
    </citation>
    <scope>NUCLEOTIDE SEQUENCE [LARGE SCALE GENOMIC DNA]</scope>
    <source>
        <strain evidence="1 2">YIM 65646</strain>
    </source>
</reference>
<proteinExistence type="predicted"/>
<comment type="caution">
    <text evidence="1">The sequence shown here is derived from an EMBL/GenBank/DDBJ whole genome shotgun (WGS) entry which is preliminary data.</text>
</comment>
<dbReference type="PANTHER" id="PTHR32011:SF2">
    <property type="entry name" value="OS08G0472400 PROTEIN"/>
    <property type="match status" value="1"/>
</dbReference>
<dbReference type="EMBL" id="JACHGT010000003">
    <property type="protein sequence ID" value="MBB6033780.1"/>
    <property type="molecule type" value="Genomic_DNA"/>
</dbReference>
<keyword evidence="2" id="KW-1185">Reference proteome</keyword>
<gene>
    <name evidence="1" type="ORF">HNR73_001630</name>
</gene>